<evidence type="ECO:0000259" key="1">
    <source>
        <dbReference type="Pfam" id="PF09361"/>
    </source>
</evidence>
<gene>
    <name evidence="2" type="ORF">KOF26_01640</name>
</gene>
<dbReference type="Pfam" id="PF09361">
    <property type="entry name" value="Phasin_2"/>
    <property type="match status" value="1"/>
</dbReference>
<comment type="caution">
    <text evidence="2">The sequence shown here is derived from an EMBL/GenBank/DDBJ whole genome shotgun (WGS) entry which is preliminary data.</text>
</comment>
<dbReference type="EMBL" id="JAHKRT010000001">
    <property type="protein sequence ID" value="MBU3076554.1"/>
    <property type="molecule type" value="Genomic_DNA"/>
</dbReference>
<accession>A0ABS6BH05</accession>
<reference evidence="2 3" key="1">
    <citation type="submission" date="2021-06" db="EMBL/GenBank/DDBJ databases">
        <title>Sphingomonas sp. XMGL2, whole genome shotgun sequencing project.</title>
        <authorList>
            <person name="Zhao G."/>
            <person name="Shen L."/>
        </authorList>
    </citation>
    <scope>NUCLEOTIDE SEQUENCE [LARGE SCALE GENOMIC DNA]</scope>
    <source>
        <strain evidence="2 3">XMGL2</strain>
    </source>
</reference>
<organism evidence="2 3">
    <name type="scientific">Sphingomonas quercus</name>
    <dbReference type="NCBI Taxonomy" id="2842451"/>
    <lineage>
        <taxon>Bacteria</taxon>
        <taxon>Pseudomonadati</taxon>
        <taxon>Pseudomonadota</taxon>
        <taxon>Alphaproteobacteria</taxon>
        <taxon>Sphingomonadales</taxon>
        <taxon>Sphingomonadaceae</taxon>
        <taxon>Sphingomonas</taxon>
    </lineage>
</organism>
<dbReference type="Proteomes" id="UP000776276">
    <property type="component" value="Unassembled WGS sequence"/>
</dbReference>
<sequence>MLEPNKAAKQSAAQAQSLNAKVLDHAEENVREAFKALRAAAGSSSVADVLKAQGDYVKEQSARSMAQAKEIGELIANFGRSAMTGWGGFDKKD</sequence>
<feature type="domain" description="Phasin" evidence="1">
    <location>
        <begin position="6"/>
        <end position="82"/>
    </location>
</feature>
<evidence type="ECO:0000313" key="2">
    <source>
        <dbReference type="EMBL" id="MBU3076554.1"/>
    </source>
</evidence>
<protein>
    <submittedName>
        <fullName evidence="2">Phasin family protein</fullName>
    </submittedName>
</protein>
<dbReference type="InterPro" id="IPR018968">
    <property type="entry name" value="Phasin"/>
</dbReference>
<evidence type="ECO:0000313" key="3">
    <source>
        <dbReference type="Proteomes" id="UP000776276"/>
    </source>
</evidence>
<proteinExistence type="predicted"/>
<keyword evidence="3" id="KW-1185">Reference proteome</keyword>
<name>A0ABS6BH05_9SPHN</name>
<dbReference type="RefSeq" id="WP_216318945.1">
    <property type="nucleotide sequence ID" value="NZ_JAHKRT010000001.1"/>
</dbReference>